<evidence type="ECO:0008006" key="3">
    <source>
        <dbReference type="Google" id="ProtNLM"/>
    </source>
</evidence>
<organism evidence="1 2">
    <name type="scientific">Commensalibacter nepenthis</name>
    <dbReference type="NCBI Taxonomy" id="3043872"/>
    <lineage>
        <taxon>Bacteria</taxon>
        <taxon>Pseudomonadati</taxon>
        <taxon>Pseudomonadota</taxon>
        <taxon>Alphaproteobacteria</taxon>
        <taxon>Acetobacterales</taxon>
        <taxon>Acetobacteraceae</taxon>
    </lineage>
</organism>
<comment type="caution">
    <text evidence="1">The sequence shown here is derived from an EMBL/GenBank/DDBJ whole genome shotgun (WGS) entry which is preliminary data.</text>
</comment>
<keyword evidence="2" id="KW-1185">Reference proteome</keyword>
<reference evidence="1" key="1">
    <citation type="submission" date="2023-05" db="EMBL/GenBank/DDBJ databases">
        <title>Whole genome sequence of Commensalibacter sp.</title>
        <authorList>
            <person name="Charoenyingcharoen P."/>
            <person name="Yukphan P."/>
        </authorList>
    </citation>
    <scope>NUCLEOTIDE SEQUENCE</scope>
    <source>
        <strain evidence="1">TBRC 10068</strain>
    </source>
</reference>
<dbReference type="Proteomes" id="UP001431775">
    <property type="component" value="Unassembled WGS sequence"/>
</dbReference>
<evidence type="ECO:0000313" key="2">
    <source>
        <dbReference type="Proteomes" id="UP001431775"/>
    </source>
</evidence>
<proteinExistence type="predicted"/>
<evidence type="ECO:0000313" key="1">
    <source>
        <dbReference type="EMBL" id="MDI2113889.1"/>
    </source>
</evidence>
<dbReference type="EMBL" id="JASBAN010000003">
    <property type="protein sequence ID" value="MDI2113889.1"/>
    <property type="molecule type" value="Genomic_DNA"/>
</dbReference>
<dbReference type="RefSeq" id="WP_281463540.1">
    <property type="nucleotide sequence ID" value="NZ_JASBAN010000003.1"/>
</dbReference>
<sequence>MFNKKTLFIMGLSLIFSPFYIAISKAQIVTLCPTCTQEATQIAQWANQLQSMAQQIQNQITQLQSIGNQVFSNTNNLSNLNQLTQQQALTNGSLNQIITRLQSGNYPVSQFPQLQQQLQQAHQVYGNQLSTLQTFYQQQQNQTNSDKTVLDQIQSSSRATVGTHSALNVNNEFQAQITSQLIKMNQNQIALGQTLATAAATTEQQKAAQDAFHKQLVDNTQNMGLHDGAGF</sequence>
<protein>
    <recommendedName>
        <fullName evidence="3">Conjugal transfer protein TrbJ</fullName>
    </recommendedName>
</protein>
<gene>
    <name evidence="1" type="ORF">QJV33_11475</name>
</gene>
<accession>A0ABT6QAF9</accession>
<name>A0ABT6QAF9_9PROT</name>